<proteinExistence type="inferred from homology"/>
<sequence length="235" mass="25271">MAESIDGGGLRQMPRHASAVVSVLDTPGLGLGFGRFGGFGGGDSTATICYRFIGQVPSGSEDEHLIRGGILVGLVVGSIAGRGKEVISIGGKYGKRVQKFLGLAIRVMPSKTLNIYDSLQSHDPTGPTLQLQISTFISLFLLHSLLPLLPIPLPRSLPRLILSSAFAQEFLHFYLHRKDPSGLENRYFDLMLLPVSLCAVSALLRPDWAGGLARGVGLVMQGAWFVQMGFSFFTD</sequence>
<dbReference type="GO" id="GO:0016020">
    <property type="term" value="C:membrane"/>
    <property type="evidence" value="ECO:0007669"/>
    <property type="project" value="UniProtKB-SubCell"/>
</dbReference>
<keyword evidence="3" id="KW-0812">Transmembrane</keyword>
<evidence type="ECO:0000256" key="5">
    <source>
        <dbReference type="ARBA" id="ARBA00023136"/>
    </source>
</evidence>
<gene>
    <name evidence="6" type="ORF">Syun_018417</name>
</gene>
<evidence type="ECO:0000313" key="6">
    <source>
        <dbReference type="EMBL" id="KAK9120800.1"/>
    </source>
</evidence>
<dbReference type="EMBL" id="JBBNAF010000008">
    <property type="protein sequence ID" value="KAK9120800.1"/>
    <property type="molecule type" value="Genomic_DNA"/>
</dbReference>
<evidence type="ECO:0000256" key="3">
    <source>
        <dbReference type="ARBA" id="ARBA00022692"/>
    </source>
</evidence>
<evidence type="ECO:0000256" key="1">
    <source>
        <dbReference type="ARBA" id="ARBA00004141"/>
    </source>
</evidence>
<keyword evidence="5" id="KW-0472">Membrane</keyword>
<dbReference type="Proteomes" id="UP001420932">
    <property type="component" value="Unassembled WGS sequence"/>
</dbReference>
<comment type="subcellular location">
    <subcellularLocation>
        <location evidence="1">Membrane</location>
        <topology evidence="1">Multi-pass membrane protein</topology>
    </subcellularLocation>
</comment>
<comment type="similarity">
    <text evidence="2">Belongs to the TMEM45 family.</text>
</comment>
<evidence type="ECO:0000313" key="7">
    <source>
        <dbReference type="Proteomes" id="UP001420932"/>
    </source>
</evidence>
<dbReference type="Pfam" id="PF04819">
    <property type="entry name" value="DUF716"/>
    <property type="match status" value="1"/>
</dbReference>
<comment type="caution">
    <text evidence="6">The sequence shown here is derived from an EMBL/GenBank/DDBJ whole genome shotgun (WGS) entry which is preliminary data.</text>
</comment>
<evidence type="ECO:0000256" key="2">
    <source>
        <dbReference type="ARBA" id="ARBA00006948"/>
    </source>
</evidence>
<reference evidence="6 7" key="1">
    <citation type="submission" date="2024-01" db="EMBL/GenBank/DDBJ databases">
        <title>Genome assemblies of Stephania.</title>
        <authorList>
            <person name="Yang L."/>
        </authorList>
    </citation>
    <scope>NUCLEOTIDE SEQUENCE [LARGE SCALE GENOMIC DNA]</scope>
    <source>
        <strain evidence="6">YNDBR</strain>
        <tissue evidence="6">Leaf</tissue>
    </source>
</reference>
<evidence type="ECO:0000256" key="4">
    <source>
        <dbReference type="ARBA" id="ARBA00022989"/>
    </source>
</evidence>
<dbReference type="PANTHER" id="PTHR46285">
    <property type="entry name" value="PROTEINASE INHIBITOR I4, SERPIN (DUF716)-RELATED"/>
    <property type="match status" value="1"/>
</dbReference>
<accession>A0AAP0ISV6</accession>
<name>A0AAP0ISV6_9MAGN</name>
<protein>
    <submittedName>
        <fullName evidence="6">Uncharacterized protein</fullName>
    </submittedName>
</protein>
<keyword evidence="7" id="KW-1185">Reference proteome</keyword>
<dbReference type="InterPro" id="IPR006904">
    <property type="entry name" value="DUF716"/>
</dbReference>
<dbReference type="PANTHER" id="PTHR46285:SF7">
    <property type="entry name" value="OS06G0238900 PROTEIN"/>
    <property type="match status" value="1"/>
</dbReference>
<organism evidence="6 7">
    <name type="scientific">Stephania yunnanensis</name>
    <dbReference type="NCBI Taxonomy" id="152371"/>
    <lineage>
        <taxon>Eukaryota</taxon>
        <taxon>Viridiplantae</taxon>
        <taxon>Streptophyta</taxon>
        <taxon>Embryophyta</taxon>
        <taxon>Tracheophyta</taxon>
        <taxon>Spermatophyta</taxon>
        <taxon>Magnoliopsida</taxon>
        <taxon>Ranunculales</taxon>
        <taxon>Menispermaceae</taxon>
        <taxon>Menispermoideae</taxon>
        <taxon>Cissampelideae</taxon>
        <taxon>Stephania</taxon>
    </lineage>
</organism>
<keyword evidence="4" id="KW-1133">Transmembrane helix</keyword>
<dbReference type="AlphaFoldDB" id="A0AAP0ISV6"/>